<dbReference type="eggNOG" id="KOG0504">
    <property type="taxonomic scope" value="Eukaryota"/>
</dbReference>
<dbReference type="STRING" id="4432.A0A1U8BA96"/>
<dbReference type="Proteomes" id="UP000189703">
    <property type="component" value="Unplaced"/>
</dbReference>
<dbReference type="InterPro" id="IPR002110">
    <property type="entry name" value="Ankyrin_rpt"/>
</dbReference>
<dbReference type="AlphaFoldDB" id="A0A1U8BA96"/>
<dbReference type="OMA" id="DDQDSWP"/>
<sequence>MASHSEQCGVDRLLFAAYCGELHLFKKVAVKLDWGEGLAKTVADIKDSNGQGALHHAAAGGRTQVCKCLLKELKLDVDVKDGRGATPFFHAILGGHIATANYLLKNGADPATPNVVLHHIFTPLMLAILAQSFECTKLLLKEGAGPNIGSFGITPLGIAASEGETEMIKCLLKGGADPNIPNFYGLKPIEVSALNGNYEDVMILFPKTSPIQAISHWSPAGIIRHMHSEEARQKRNLQLKEKFMELKAKGEDAFKRKEYLMAIRWYTEAMNADPLGATLLSNRSLCWARLKEGERALSDATACIMLRPDWPKAYYREGAAWMLLKEFGRAADAFSNGLDLDPENRELQKAFSGSSWVGLMLLRFNSDAVEASINSLEI</sequence>
<organism evidence="4 5">
    <name type="scientific">Nelumbo nucifera</name>
    <name type="common">Sacred lotus</name>
    <dbReference type="NCBI Taxonomy" id="4432"/>
    <lineage>
        <taxon>Eukaryota</taxon>
        <taxon>Viridiplantae</taxon>
        <taxon>Streptophyta</taxon>
        <taxon>Embryophyta</taxon>
        <taxon>Tracheophyta</taxon>
        <taxon>Spermatophyta</taxon>
        <taxon>Magnoliopsida</taxon>
        <taxon>Proteales</taxon>
        <taxon>Nelumbonaceae</taxon>
        <taxon>Nelumbo</taxon>
    </lineage>
</organism>
<feature type="repeat" description="ANK" evidence="1">
    <location>
        <begin position="83"/>
        <end position="115"/>
    </location>
</feature>
<feature type="repeat" description="ANK" evidence="1">
    <location>
        <begin position="151"/>
        <end position="183"/>
    </location>
</feature>
<dbReference type="InterPro" id="IPR036770">
    <property type="entry name" value="Ankyrin_rpt-contain_sf"/>
</dbReference>
<protein>
    <submittedName>
        <fullName evidence="5">Ankyrin-1-like isoform X1</fullName>
    </submittedName>
</protein>
<evidence type="ECO:0000259" key="3">
    <source>
        <dbReference type="Pfam" id="PF25575"/>
    </source>
</evidence>
<dbReference type="eggNOG" id="KOG0548">
    <property type="taxonomic scope" value="Eukaryota"/>
</dbReference>
<feature type="domain" description="Serine/threonine-protein kinase BSK1-like TPR repeats" evidence="3">
    <location>
        <begin position="235"/>
        <end position="315"/>
    </location>
</feature>
<dbReference type="KEGG" id="nnu:104612426"/>
<dbReference type="SUPFAM" id="SSF48452">
    <property type="entry name" value="TPR-like"/>
    <property type="match status" value="1"/>
</dbReference>
<reference evidence="5" key="1">
    <citation type="submission" date="2025-08" db="UniProtKB">
        <authorList>
            <consortium name="RefSeq"/>
        </authorList>
    </citation>
    <scope>IDENTIFICATION</scope>
</reference>
<dbReference type="Pfam" id="PF25575">
    <property type="entry name" value="TPR_BSK1_C"/>
    <property type="match status" value="1"/>
</dbReference>
<dbReference type="PROSITE" id="PS50088">
    <property type="entry name" value="ANK_REPEAT"/>
    <property type="match status" value="2"/>
</dbReference>
<evidence type="ECO:0000256" key="2">
    <source>
        <dbReference type="PROSITE-ProRule" id="PRU00339"/>
    </source>
</evidence>
<keyword evidence="2" id="KW-0802">TPR repeat</keyword>
<dbReference type="InterPro" id="IPR019734">
    <property type="entry name" value="TPR_rpt"/>
</dbReference>
<dbReference type="Gene3D" id="1.25.40.20">
    <property type="entry name" value="Ankyrin repeat-containing domain"/>
    <property type="match status" value="1"/>
</dbReference>
<dbReference type="PROSITE" id="PS50297">
    <property type="entry name" value="ANK_REP_REGION"/>
    <property type="match status" value="2"/>
</dbReference>
<dbReference type="PANTHER" id="PTHR46224">
    <property type="entry name" value="ANKYRIN REPEAT FAMILY PROTEIN"/>
    <property type="match status" value="1"/>
</dbReference>
<evidence type="ECO:0000313" key="4">
    <source>
        <dbReference type="Proteomes" id="UP000189703"/>
    </source>
</evidence>
<dbReference type="Gene3D" id="1.25.40.10">
    <property type="entry name" value="Tetratricopeptide repeat domain"/>
    <property type="match status" value="1"/>
</dbReference>
<accession>A0A1U8BA96</accession>
<dbReference type="OrthoDB" id="412869at2759"/>
<dbReference type="RefSeq" id="XP_010278137.1">
    <property type="nucleotide sequence ID" value="XM_010279835.1"/>
</dbReference>
<dbReference type="SMART" id="SM00028">
    <property type="entry name" value="TPR"/>
    <property type="match status" value="3"/>
</dbReference>
<dbReference type="GeneID" id="104612426"/>
<gene>
    <name evidence="5" type="primary">LOC104612426</name>
</gene>
<proteinExistence type="predicted"/>
<dbReference type="InterPro" id="IPR051616">
    <property type="entry name" value="Cul2-RING_E3_ligase_SR"/>
</dbReference>
<dbReference type="SUPFAM" id="SSF48403">
    <property type="entry name" value="Ankyrin repeat"/>
    <property type="match status" value="1"/>
</dbReference>
<dbReference type="SMART" id="SM00248">
    <property type="entry name" value="ANK"/>
    <property type="match status" value="4"/>
</dbReference>
<feature type="repeat" description="TPR" evidence="2">
    <location>
        <begin position="311"/>
        <end position="344"/>
    </location>
</feature>
<name>A0A1U8BA96_NELNU</name>
<keyword evidence="4" id="KW-1185">Reference proteome</keyword>
<dbReference type="InterPro" id="IPR058209">
    <property type="entry name" value="TPR_BSK1_C"/>
</dbReference>
<dbReference type="InParanoid" id="A0A1U8BA96"/>
<keyword evidence="1" id="KW-0040">ANK repeat</keyword>
<evidence type="ECO:0000256" key="1">
    <source>
        <dbReference type="PROSITE-ProRule" id="PRU00023"/>
    </source>
</evidence>
<dbReference type="PROSITE" id="PS50005">
    <property type="entry name" value="TPR"/>
    <property type="match status" value="1"/>
</dbReference>
<evidence type="ECO:0000313" key="5">
    <source>
        <dbReference type="RefSeq" id="XP_010278137.1"/>
    </source>
</evidence>
<dbReference type="InterPro" id="IPR011990">
    <property type="entry name" value="TPR-like_helical_dom_sf"/>
</dbReference>
<dbReference type="PANTHER" id="PTHR46224:SF6">
    <property type="entry name" value="ANKYRIN REPEAT FAMILY PROTEIN"/>
    <property type="match status" value="1"/>
</dbReference>
<dbReference type="Pfam" id="PF12796">
    <property type="entry name" value="Ank_2"/>
    <property type="match status" value="2"/>
</dbReference>